<comment type="caution">
    <text evidence="13">The sequence shown here is derived from an EMBL/GenBank/DDBJ whole genome shotgun (WGS) entry which is preliminary data.</text>
</comment>
<dbReference type="GO" id="GO:0005634">
    <property type="term" value="C:nucleus"/>
    <property type="evidence" value="ECO:0007669"/>
    <property type="project" value="UniProtKB-SubCell"/>
</dbReference>
<keyword evidence="6" id="KW-0963">Cytoplasm</keyword>
<comment type="subcellular location">
    <subcellularLocation>
        <location evidence="2">Cytoplasm</location>
    </subcellularLocation>
    <subcellularLocation>
        <location evidence="1">Nucleus</location>
    </subcellularLocation>
</comment>
<dbReference type="PANTHER" id="PTHR44111:SF1">
    <property type="entry name" value="ELONGATOR COMPLEX PROTEIN 2"/>
    <property type="match status" value="1"/>
</dbReference>
<evidence type="ECO:0000256" key="2">
    <source>
        <dbReference type="ARBA" id="ARBA00004496"/>
    </source>
</evidence>
<comment type="pathway">
    <text evidence="3">tRNA modification; 5-methoxycarbonylmethyl-2-thiouridine-tRNA biosynthesis.</text>
</comment>
<reference evidence="13" key="1">
    <citation type="submission" date="2023-07" db="EMBL/GenBank/DDBJ databases">
        <authorList>
            <consortium name="CYATHOMIX"/>
        </authorList>
    </citation>
    <scope>NUCLEOTIDE SEQUENCE</scope>
    <source>
        <strain evidence="13">N/A</strain>
    </source>
</reference>
<dbReference type="PROSITE" id="PS00028">
    <property type="entry name" value="ZINC_FINGER_C2H2_1"/>
    <property type="match status" value="1"/>
</dbReference>
<evidence type="ECO:0000256" key="7">
    <source>
        <dbReference type="ARBA" id="ARBA00022574"/>
    </source>
</evidence>
<evidence type="ECO:0000256" key="10">
    <source>
        <dbReference type="ARBA" id="ARBA00023242"/>
    </source>
</evidence>
<feature type="repeat" description="WD" evidence="11">
    <location>
        <begin position="387"/>
        <end position="428"/>
    </location>
</feature>
<evidence type="ECO:0000256" key="11">
    <source>
        <dbReference type="PROSITE-ProRule" id="PRU00221"/>
    </source>
</evidence>
<evidence type="ECO:0000256" key="4">
    <source>
        <dbReference type="ARBA" id="ARBA00005881"/>
    </source>
</evidence>
<keyword evidence="8" id="KW-0819">tRNA processing</keyword>
<gene>
    <name evidence="13" type="ORF">CYNAS_LOCUS10404</name>
</gene>
<dbReference type="PROSITE" id="PS50082">
    <property type="entry name" value="WD_REPEATS_2"/>
    <property type="match status" value="5"/>
</dbReference>
<organism evidence="13 14">
    <name type="scientific">Cylicocyclus nassatus</name>
    <name type="common">Nematode worm</name>
    <dbReference type="NCBI Taxonomy" id="53992"/>
    <lineage>
        <taxon>Eukaryota</taxon>
        <taxon>Metazoa</taxon>
        <taxon>Ecdysozoa</taxon>
        <taxon>Nematoda</taxon>
        <taxon>Chromadorea</taxon>
        <taxon>Rhabditida</taxon>
        <taxon>Rhabditina</taxon>
        <taxon>Rhabditomorpha</taxon>
        <taxon>Strongyloidea</taxon>
        <taxon>Strongylidae</taxon>
        <taxon>Cylicocyclus</taxon>
    </lineage>
</organism>
<dbReference type="GO" id="GO:0033588">
    <property type="term" value="C:elongator holoenzyme complex"/>
    <property type="evidence" value="ECO:0007669"/>
    <property type="project" value="InterPro"/>
</dbReference>
<dbReference type="Proteomes" id="UP001176961">
    <property type="component" value="Unassembled WGS sequence"/>
</dbReference>
<dbReference type="SMART" id="SM00320">
    <property type="entry name" value="WD40"/>
    <property type="match status" value="10"/>
</dbReference>
<comment type="similarity">
    <text evidence="4">Belongs to the WD repeat ELP2 family.</text>
</comment>
<evidence type="ECO:0000259" key="12">
    <source>
        <dbReference type="PROSITE" id="PS00028"/>
    </source>
</evidence>
<evidence type="ECO:0000313" key="14">
    <source>
        <dbReference type="Proteomes" id="UP001176961"/>
    </source>
</evidence>
<feature type="repeat" description="WD" evidence="11">
    <location>
        <begin position="216"/>
        <end position="251"/>
    </location>
</feature>
<keyword evidence="14" id="KW-1185">Reference proteome</keyword>
<keyword evidence="10" id="KW-0539">Nucleus</keyword>
<dbReference type="PROSITE" id="PS50294">
    <property type="entry name" value="WD_REPEATS_REGION"/>
    <property type="match status" value="2"/>
</dbReference>
<feature type="repeat" description="WD" evidence="11">
    <location>
        <begin position="291"/>
        <end position="323"/>
    </location>
</feature>
<dbReference type="InterPro" id="IPR013087">
    <property type="entry name" value="Znf_C2H2_type"/>
</dbReference>
<dbReference type="Gene3D" id="2.130.10.10">
    <property type="entry name" value="YVTN repeat-like/Quinoprotein amine dehydrogenase"/>
    <property type="match status" value="4"/>
</dbReference>
<name>A0AA36GUK8_CYLNA</name>
<evidence type="ECO:0000256" key="6">
    <source>
        <dbReference type="ARBA" id="ARBA00022490"/>
    </source>
</evidence>
<sequence length="785" mass="85900">MVDLKVEELFVSAGINPRSHCLAACRSSDQFVYASNGQVILQRFPGTSHGVIEAVSERHHKSQITILKRITLLGQTFCADKSTDLFVSGGGDGNVVLYETNSSPSSVSHILTLDGPKGSIGALCGILCGLRLIIVASWVDETTSGVRVWWLNYAESTFSVSHNYDVSDLGNAFVLSADLEKLSNGRILMAFGTTKRTIELYCETLCEKEVKSVLSLVGHDDWIHSLSFNHQIPTLLATAGQDTQVKLWRIDKLAISEDVAEISVFKNTFTIEGSNPGDPSLTLSVGIESVLTGHDDWVQSVDWDSEGKTLATSSSDKTVIVWKETTDGQLWTDTVRLGIIGGQAAGFYSAVFSSDAQQIVASSYFGGLYAWTAPKTEEDLWSAAPVCSGHVGAVRDLAWHPQGKFVFSVGEDKTTRVYLMQKKESAFVEVGRPQVHGHSMQCIAAISRSVIVTGAEEKIFRAFEAPGTFVKSVVNIGELDEKEVFGEFVPEYYGARVPALGLSNKGLQETQESQPEMNGDAHWEEGAFQASPMELFGPPTEDCLQQNTLWPEIQKLYGHGYEVYAIATNPSGTVLATSCKASQAEDAAIVLWDTSDWGKKAETHGHTLTVTQLEWSPDGKLLLSVSRDRKAILYREHSGNVDGFLYEKAWSSGKEHSRIIWSCSWLNDSQHFLTASRDMQIILWECSESSATVLSSYKCPQPVTSVAAGYGIQISDTIVAAGLQDGSLLFLHINEQQKLDLIHKLHIPPIIVDQPILRLRFNPVEGNVLAVAGSDGTLRILRLQM</sequence>
<evidence type="ECO:0000256" key="5">
    <source>
        <dbReference type="ARBA" id="ARBA00020267"/>
    </source>
</evidence>
<evidence type="ECO:0000313" key="13">
    <source>
        <dbReference type="EMBL" id="CAJ0598421.1"/>
    </source>
</evidence>
<dbReference type="Pfam" id="PF00400">
    <property type="entry name" value="WD40"/>
    <property type="match status" value="6"/>
</dbReference>
<feature type="domain" description="C2H2-type" evidence="12">
    <location>
        <begin position="202"/>
        <end position="224"/>
    </location>
</feature>
<keyword evidence="9" id="KW-0677">Repeat</keyword>
<feature type="repeat" description="WD" evidence="11">
    <location>
        <begin position="603"/>
        <end position="634"/>
    </location>
</feature>
<evidence type="ECO:0000256" key="9">
    <source>
        <dbReference type="ARBA" id="ARBA00022737"/>
    </source>
</evidence>
<dbReference type="AlphaFoldDB" id="A0AA36GUK8"/>
<dbReference type="SUPFAM" id="SSF50978">
    <property type="entry name" value="WD40 repeat-like"/>
    <property type="match status" value="2"/>
</dbReference>
<proteinExistence type="inferred from homology"/>
<dbReference type="InterPro" id="IPR037289">
    <property type="entry name" value="Elp2"/>
</dbReference>
<dbReference type="GO" id="GO:0005737">
    <property type="term" value="C:cytoplasm"/>
    <property type="evidence" value="ECO:0007669"/>
    <property type="project" value="UniProtKB-SubCell"/>
</dbReference>
<evidence type="ECO:0000256" key="1">
    <source>
        <dbReference type="ARBA" id="ARBA00004123"/>
    </source>
</evidence>
<evidence type="ECO:0000256" key="8">
    <source>
        <dbReference type="ARBA" id="ARBA00022694"/>
    </source>
</evidence>
<dbReference type="InterPro" id="IPR015943">
    <property type="entry name" value="WD40/YVTN_repeat-like_dom_sf"/>
</dbReference>
<accession>A0AA36GUK8</accession>
<dbReference type="GO" id="GO:0002098">
    <property type="term" value="P:tRNA wobble uridine modification"/>
    <property type="evidence" value="ECO:0007669"/>
    <property type="project" value="InterPro"/>
</dbReference>
<dbReference type="InterPro" id="IPR036322">
    <property type="entry name" value="WD40_repeat_dom_sf"/>
</dbReference>
<evidence type="ECO:0000256" key="3">
    <source>
        <dbReference type="ARBA" id="ARBA00005043"/>
    </source>
</evidence>
<keyword evidence="7 11" id="KW-0853">WD repeat</keyword>
<feature type="repeat" description="WD" evidence="11">
    <location>
        <begin position="653"/>
        <end position="694"/>
    </location>
</feature>
<dbReference type="SUPFAM" id="SSF101908">
    <property type="entry name" value="Putative isomerase YbhE"/>
    <property type="match status" value="1"/>
</dbReference>
<dbReference type="InterPro" id="IPR001680">
    <property type="entry name" value="WD40_rpt"/>
</dbReference>
<dbReference type="EMBL" id="CATQJL010000223">
    <property type="protein sequence ID" value="CAJ0598421.1"/>
    <property type="molecule type" value="Genomic_DNA"/>
</dbReference>
<dbReference type="PANTHER" id="PTHR44111">
    <property type="entry name" value="ELONGATOR COMPLEX PROTEIN 2"/>
    <property type="match status" value="1"/>
</dbReference>
<protein>
    <recommendedName>
        <fullName evidence="5">Elongator complex protein 2</fullName>
    </recommendedName>
</protein>